<accession>A0A0K6FN29</accession>
<dbReference type="EC" id="3.4.19.12" evidence="2"/>
<reference evidence="9 10" key="1">
    <citation type="submission" date="2015-07" db="EMBL/GenBank/DDBJ databases">
        <authorList>
            <person name="Noorani M."/>
        </authorList>
    </citation>
    <scope>NUCLEOTIDE SEQUENCE [LARGE SCALE GENOMIC DNA]</scope>
    <source>
        <strain evidence="9">BBA 69670</strain>
    </source>
</reference>
<feature type="domain" description="DUF3645" evidence="8">
    <location>
        <begin position="48"/>
        <end position="79"/>
    </location>
</feature>
<evidence type="ECO:0000256" key="6">
    <source>
        <dbReference type="ARBA" id="ARBA00022807"/>
    </source>
</evidence>
<keyword evidence="4" id="KW-0833">Ubl conjugation pathway</keyword>
<keyword evidence="3" id="KW-0645">Protease</keyword>
<proteinExistence type="predicted"/>
<evidence type="ECO:0000313" key="10">
    <source>
        <dbReference type="Proteomes" id="UP000044841"/>
    </source>
</evidence>
<evidence type="ECO:0000256" key="7">
    <source>
        <dbReference type="SAM" id="Phobius"/>
    </source>
</evidence>
<dbReference type="PANTHER" id="PTHR13367:SF34">
    <property type="match status" value="1"/>
</dbReference>
<keyword evidence="7" id="KW-0472">Membrane</keyword>
<comment type="catalytic activity">
    <reaction evidence="1">
        <text>Thiol-dependent hydrolysis of ester, thioester, amide, peptide and isopeptide bonds formed by the C-terminal Gly of ubiquitin (a 76-residue protein attached to proteins as an intracellular targeting signal).</text>
        <dbReference type="EC" id="3.4.19.12"/>
    </reaction>
</comment>
<dbReference type="GO" id="GO:0006508">
    <property type="term" value="P:proteolysis"/>
    <property type="evidence" value="ECO:0007669"/>
    <property type="project" value="UniProtKB-KW"/>
</dbReference>
<keyword evidence="7" id="KW-0812">Transmembrane</keyword>
<dbReference type="PANTHER" id="PTHR13367">
    <property type="entry name" value="UBIQUITIN THIOESTERASE"/>
    <property type="match status" value="1"/>
</dbReference>
<evidence type="ECO:0000256" key="3">
    <source>
        <dbReference type="ARBA" id="ARBA00022670"/>
    </source>
</evidence>
<dbReference type="AlphaFoldDB" id="A0A0K6FN29"/>
<dbReference type="GO" id="GO:0004843">
    <property type="term" value="F:cysteine-type deubiquitinase activity"/>
    <property type="evidence" value="ECO:0007669"/>
    <property type="project" value="UniProtKB-EC"/>
</dbReference>
<dbReference type="EMBL" id="CYGV01000171">
    <property type="protein sequence ID" value="CUA67646.1"/>
    <property type="molecule type" value="Genomic_DNA"/>
</dbReference>
<evidence type="ECO:0000256" key="5">
    <source>
        <dbReference type="ARBA" id="ARBA00022801"/>
    </source>
</evidence>
<organism evidence="9 10">
    <name type="scientific">Rhizoctonia solani</name>
    <dbReference type="NCBI Taxonomy" id="456999"/>
    <lineage>
        <taxon>Eukaryota</taxon>
        <taxon>Fungi</taxon>
        <taxon>Dikarya</taxon>
        <taxon>Basidiomycota</taxon>
        <taxon>Agaricomycotina</taxon>
        <taxon>Agaricomycetes</taxon>
        <taxon>Cantharellales</taxon>
        <taxon>Ceratobasidiaceae</taxon>
        <taxon>Rhizoctonia</taxon>
    </lineage>
</organism>
<evidence type="ECO:0000256" key="4">
    <source>
        <dbReference type="ARBA" id="ARBA00022786"/>
    </source>
</evidence>
<evidence type="ECO:0000256" key="1">
    <source>
        <dbReference type="ARBA" id="ARBA00000707"/>
    </source>
</evidence>
<protein>
    <recommendedName>
        <fullName evidence="2">ubiquitinyl hydrolase 1</fullName>
        <ecNumber evidence="2">3.4.19.12</ecNumber>
    </recommendedName>
</protein>
<dbReference type="InterPro" id="IPR022105">
    <property type="entry name" value="DUF3645"/>
</dbReference>
<evidence type="ECO:0000256" key="2">
    <source>
        <dbReference type="ARBA" id="ARBA00012759"/>
    </source>
</evidence>
<keyword evidence="5" id="KW-0378">Hydrolase</keyword>
<dbReference type="Proteomes" id="UP000044841">
    <property type="component" value="Unassembled WGS sequence"/>
</dbReference>
<keyword evidence="6" id="KW-0788">Thiol protease</keyword>
<keyword evidence="10" id="KW-1185">Reference proteome</keyword>
<keyword evidence="7" id="KW-1133">Transmembrane helix</keyword>
<dbReference type="InterPro" id="IPR051346">
    <property type="entry name" value="OTU_Deubiquitinase"/>
</dbReference>
<dbReference type="Pfam" id="PF12359">
    <property type="entry name" value="DUF3645"/>
    <property type="match status" value="1"/>
</dbReference>
<sequence length="787" mass="89749">MDYESLRQNCEPTIWKGILLVRGFLSSGILIFALKHKYYRVDYGLALDRSLLAVPYRAKQDIPSLRAEFGHPDVAIVLTCLSYYYHGLTHQQLELCFELLFKLDNPSLEYDQWVKRNEPTSTSLKQLNGVNLKDRHQFTTELVVSFAHNSATIEFFLSSVVFPRGAKEFPGKLATSSWDLANRRPKVTTGFSGTNDNRYLLPASISQADPVKQLSTNALVLTYLLQPVNNFYVRMHDKIYKGGNLSTKGFLELLVAQKPEIRVLLDVGAQMLELPNQELVRCWLKLSPDTEAAVYFNEQDELVILPRNGTPTPFITSPFSQRLDKCIIYLDDGHTRGTDLKLPRDFRALVTLGPKVTKDRLLQGCMRMRKLGHGQSVVFAAPPEIDAQIRNASPTPIQPDALIDALDILRWAMLETCKDLQHHVSHWAQQGIEYARRHAAEKEYERTSDISVLRKGWTVPEAHTLEEMYGVPSPSALQTKESFIKRAYMIPELRKGLETLGVETLEDPSLDEEQEREVSHEIERQTEVQRPPKREAKVHTIHPGVERFINTGDLYKSQSGIVQLFSPFHTSHPQASSSWSRLLFASTDFFHTIDERSDNHLGDYMRPVNWVVSAGSLRVVLSPYEVNELLPIIRKSRTIQLHIYAPRVSLSMRSFSNLQFYSIPASPIPYINSGGLSRTQLQLDLFAGQLYLSDYQDYVMLCTTLGLFIPCDLTEDMKINVSSDGFFKPQHRGPLIQYHPEYADCNFLASPIPALKDLVGYRRKGMGYFLTHMGRILHGRRLTREDF</sequence>
<evidence type="ECO:0000313" key="9">
    <source>
        <dbReference type="EMBL" id="CUA67646.1"/>
    </source>
</evidence>
<name>A0A0K6FN29_9AGAM</name>
<gene>
    <name evidence="9" type="ORF">RSOLAG22IIIB_13491</name>
</gene>
<evidence type="ECO:0000259" key="8">
    <source>
        <dbReference type="Pfam" id="PF12359"/>
    </source>
</evidence>
<feature type="transmembrane region" description="Helical" evidence="7">
    <location>
        <begin position="14"/>
        <end position="34"/>
    </location>
</feature>